<dbReference type="InParanoid" id="D6TG61"/>
<reference evidence="1 2" key="1">
    <citation type="journal article" date="2011" name="Stand. Genomic Sci.">
        <title>Non-contiguous finished genome sequence and contextual data of the filamentous soil bacterium Ktedonobacter racemifer type strain (SOSP1-21).</title>
        <authorList>
            <person name="Chang Y.J."/>
            <person name="Land M."/>
            <person name="Hauser L."/>
            <person name="Chertkov O."/>
            <person name="Del Rio T.G."/>
            <person name="Nolan M."/>
            <person name="Copeland A."/>
            <person name="Tice H."/>
            <person name="Cheng J.F."/>
            <person name="Lucas S."/>
            <person name="Han C."/>
            <person name="Goodwin L."/>
            <person name="Pitluck S."/>
            <person name="Ivanova N."/>
            <person name="Ovchinikova G."/>
            <person name="Pati A."/>
            <person name="Chen A."/>
            <person name="Palaniappan K."/>
            <person name="Mavromatis K."/>
            <person name="Liolios K."/>
            <person name="Brettin T."/>
            <person name="Fiebig A."/>
            <person name="Rohde M."/>
            <person name="Abt B."/>
            <person name="Goker M."/>
            <person name="Detter J.C."/>
            <person name="Woyke T."/>
            <person name="Bristow J."/>
            <person name="Eisen J.A."/>
            <person name="Markowitz V."/>
            <person name="Hugenholtz P."/>
            <person name="Kyrpides N.C."/>
            <person name="Klenk H.P."/>
            <person name="Lapidus A."/>
        </authorList>
    </citation>
    <scope>NUCLEOTIDE SEQUENCE [LARGE SCALE GENOMIC DNA]</scope>
    <source>
        <strain evidence="2">DSM 44963</strain>
    </source>
</reference>
<gene>
    <name evidence="1" type="ORF">Krac_10261</name>
</gene>
<dbReference type="EMBL" id="ADVG01000001">
    <property type="protein sequence ID" value="EFH88763.1"/>
    <property type="molecule type" value="Genomic_DNA"/>
</dbReference>
<dbReference type="STRING" id="485913.Krac_10261"/>
<proteinExistence type="predicted"/>
<protein>
    <submittedName>
        <fullName evidence="1">Uncharacterized protein</fullName>
    </submittedName>
</protein>
<evidence type="ECO:0000313" key="2">
    <source>
        <dbReference type="Proteomes" id="UP000004508"/>
    </source>
</evidence>
<name>D6TG61_KTERA</name>
<organism evidence="1 2">
    <name type="scientific">Ktedonobacter racemifer DSM 44963</name>
    <dbReference type="NCBI Taxonomy" id="485913"/>
    <lineage>
        <taxon>Bacteria</taxon>
        <taxon>Bacillati</taxon>
        <taxon>Chloroflexota</taxon>
        <taxon>Ktedonobacteria</taxon>
        <taxon>Ktedonobacterales</taxon>
        <taxon>Ktedonobacteraceae</taxon>
        <taxon>Ktedonobacter</taxon>
    </lineage>
</organism>
<sequence length="47" mass="5472">MQTPSCACYSGMRFVLFARQLYQSMLYILRLQLLNSSLTHQHASFDT</sequence>
<evidence type="ECO:0000313" key="1">
    <source>
        <dbReference type="EMBL" id="EFH88763.1"/>
    </source>
</evidence>
<keyword evidence="2" id="KW-1185">Reference proteome</keyword>
<dbReference type="AlphaFoldDB" id="D6TG61"/>
<comment type="caution">
    <text evidence="1">The sequence shown here is derived from an EMBL/GenBank/DDBJ whole genome shotgun (WGS) entry which is preliminary data.</text>
</comment>
<accession>D6TG61</accession>
<dbReference type="Proteomes" id="UP000004508">
    <property type="component" value="Unassembled WGS sequence"/>
</dbReference>